<dbReference type="Proteomes" id="UP000276133">
    <property type="component" value="Unassembled WGS sequence"/>
</dbReference>
<evidence type="ECO:0000313" key="2">
    <source>
        <dbReference type="Proteomes" id="UP000276133"/>
    </source>
</evidence>
<proteinExistence type="predicted"/>
<accession>A0A3M7RS06</accession>
<gene>
    <name evidence="1" type="ORF">BpHYR1_021936</name>
</gene>
<name>A0A3M7RS06_BRAPC</name>
<dbReference type="AlphaFoldDB" id="A0A3M7RS06"/>
<evidence type="ECO:0000313" key="1">
    <source>
        <dbReference type="EMBL" id="RNA26117.1"/>
    </source>
</evidence>
<reference evidence="1 2" key="1">
    <citation type="journal article" date="2018" name="Sci. Rep.">
        <title>Genomic signatures of local adaptation to the degree of environmental predictability in rotifers.</title>
        <authorList>
            <person name="Franch-Gras L."/>
            <person name="Hahn C."/>
            <person name="Garcia-Roger E.M."/>
            <person name="Carmona M.J."/>
            <person name="Serra M."/>
            <person name="Gomez A."/>
        </authorList>
    </citation>
    <scope>NUCLEOTIDE SEQUENCE [LARGE SCALE GENOMIC DNA]</scope>
    <source>
        <strain evidence="1">HYR1</strain>
    </source>
</reference>
<protein>
    <submittedName>
        <fullName evidence="1">Uncharacterized protein</fullName>
    </submittedName>
</protein>
<organism evidence="1 2">
    <name type="scientific">Brachionus plicatilis</name>
    <name type="common">Marine rotifer</name>
    <name type="synonym">Brachionus muelleri</name>
    <dbReference type="NCBI Taxonomy" id="10195"/>
    <lineage>
        <taxon>Eukaryota</taxon>
        <taxon>Metazoa</taxon>
        <taxon>Spiralia</taxon>
        <taxon>Gnathifera</taxon>
        <taxon>Rotifera</taxon>
        <taxon>Eurotatoria</taxon>
        <taxon>Monogononta</taxon>
        <taxon>Pseudotrocha</taxon>
        <taxon>Ploima</taxon>
        <taxon>Brachionidae</taxon>
        <taxon>Brachionus</taxon>
    </lineage>
</organism>
<keyword evidence="2" id="KW-1185">Reference proteome</keyword>
<dbReference type="EMBL" id="REGN01002801">
    <property type="protein sequence ID" value="RNA26117.1"/>
    <property type="molecule type" value="Genomic_DNA"/>
</dbReference>
<comment type="caution">
    <text evidence="1">The sequence shown here is derived from an EMBL/GenBank/DDBJ whole genome shotgun (WGS) entry which is preliminary data.</text>
</comment>
<sequence>MIKGLYRNNFGRTYLKKLISVYYNLKQFIRWEKIHSQFFNDCFEQIILQSTRDTNTDYIDDELVETITEPESINSKDAIEMISKLPDNISIPCLKTFILDLFNFNIFDDLNYVIKKYGGCEAYFNSNNFVPFHVKIYGFLSISFEPNEDIEIIYVESRLCRLFPFWMNH</sequence>